<protein>
    <recommendedName>
        <fullName evidence="6">Copper transport protein</fullName>
    </recommendedName>
</protein>
<comment type="caution">
    <text evidence="7">The sequence shown here is derived from an EMBL/GenBank/DDBJ whole genome shotgun (WGS) entry which is preliminary data.</text>
</comment>
<organism evidence="7 8">
    <name type="scientific">Ambrosiozyma monospora</name>
    <name type="common">Yeast</name>
    <name type="synonym">Endomycopsis monosporus</name>
    <dbReference type="NCBI Taxonomy" id="43982"/>
    <lineage>
        <taxon>Eukaryota</taxon>
        <taxon>Fungi</taxon>
        <taxon>Dikarya</taxon>
        <taxon>Ascomycota</taxon>
        <taxon>Saccharomycotina</taxon>
        <taxon>Pichiomycetes</taxon>
        <taxon>Pichiales</taxon>
        <taxon>Pichiaceae</taxon>
        <taxon>Ambrosiozyma</taxon>
    </lineage>
</organism>
<dbReference type="OrthoDB" id="161814at2759"/>
<dbReference type="InterPro" id="IPR007274">
    <property type="entry name" value="Cop_transporter"/>
</dbReference>
<evidence type="ECO:0000256" key="6">
    <source>
        <dbReference type="RuleBase" id="RU367022"/>
    </source>
</evidence>
<evidence type="ECO:0000256" key="5">
    <source>
        <dbReference type="ARBA" id="ARBA00023136"/>
    </source>
</evidence>
<dbReference type="GO" id="GO:0016020">
    <property type="term" value="C:membrane"/>
    <property type="evidence" value="ECO:0007669"/>
    <property type="project" value="UniProtKB-SubCell"/>
</dbReference>
<dbReference type="Proteomes" id="UP001165063">
    <property type="component" value="Unassembled WGS sequence"/>
</dbReference>
<keyword evidence="8" id="KW-1185">Reference proteome</keyword>
<accession>A0A9W6YR82</accession>
<comment type="subcellular location">
    <subcellularLocation>
        <location evidence="1 6">Membrane</location>
        <topology evidence="1 6">Multi-pass membrane protein</topology>
    </subcellularLocation>
</comment>
<evidence type="ECO:0000256" key="4">
    <source>
        <dbReference type="ARBA" id="ARBA00022989"/>
    </source>
</evidence>
<evidence type="ECO:0000256" key="1">
    <source>
        <dbReference type="ARBA" id="ARBA00004141"/>
    </source>
</evidence>
<gene>
    <name evidence="7" type="ORF">Amon01_000113900</name>
</gene>
<evidence type="ECO:0000313" key="8">
    <source>
        <dbReference type="Proteomes" id="UP001165063"/>
    </source>
</evidence>
<keyword evidence="6" id="KW-0813">Transport</keyword>
<dbReference type="EMBL" id="BSXU01000340">
    <property type="protein sequence ID" value="GMG20308.1"/>
    <property type="molecule type" value="Genomic_DNA"/>
</dbReference>
<keyword evidence="5 6" id="KW-0472">Membrane</keyword>
<evidence type="ECO:0000313" key="7">
    <source>
        <dbReference type="EMBL" id="GMG20308.1"/>
    </source>
</evidence>
<dbReference type="Pfam" id="PF04145">
    <property type="entry name" value="Ctr"/>
    <property type="match status" value="1"/>
</dbReference>
<dbReference type="PANTHER" id="PTHR12483">
    <property type="entry name" value="SOLUTE CARRIER FAMILY 31 COPPER TRANSPORTERS"/>
    <property type="match status" value="1"/>
</dbReference>
<dbReference type="PANTHER" id="PTHR12483:SF73">
    <property type="entry name" value="COPPER TRANSPORT PROTEIN CTR3"/>
    <property type="match status" value="1"/>
</dbReference>
<evidence type="ECO:0000256" key="2">
    <source>
        <dbReference type="ARBA" id="ARBA00006921"/>
    </source>
</evidence>
<keyword evidence="3 6" id="KW-0812">Transmembrane</keyword>
<comment type="similarity">
    <text evidence="2 6">Belongs to the copper transporter (Ctr) (TC 1.A.56) family. SLC31A subfamily.</text>
</comment>
<dbReference type="GO" id="GO:0005375">
    <property type="term" value="F:copper ion transmembrane transporter activity"/>
    <property type="evidence" value="ECO:0007669"/>
    <property type="project" value="UniProtKB-UniRule"/>
</dbReference>
<keyword evidence="6" id="KW-0186">Copper</keyword>
<name>A0A9W6YR82_AMBMO</name>
<evidence type="ECO:0000256" key="3">
    <source>
        <dbReference type="ARBA" id="ARBA00022692"/>
    </source>
</evidence>
<keyword evidence="6" id="KW-0406">Ion transport</keyword>
<keyword evidence="6" id="KW-0187">Copper transport</keyword>
<reference evidence="7" key="1">
    <citation type="submission" date="2023-04" db="EMBL/GenBank/DDBJ databases">
        <title>Ambrosiozyma monospora NBRC 1965.</title>
        <authorList>
            <person name="Ichikawa N."/>
            <person name="Sato H."/>
            <person name="Tonouchi N."/>
        </authorList>
    </citation>
    <scope>NUCLEOTIDE SEQUENCE</scope>
    <source>
        <strain evidence="7">NBRC 1965</strain>
    </source>
</reference>
<keyword evidence="4 6" id="KW-1133">Transmembrane helix</keyword>
<sequence>MMNMKCKMSMLWNWNAEGSCFIAESWNANTRGKFAGSCIGFFLMVFAEQWLHRFHKQYVDSITQRRRAQYLNSTLNGNSAANGKCCNPNSDSAKYANEPYIKTVLMPIIEVLKHSWYWQKLPGEVYPNLLDHVLLSFLYMVEFTFAYLIMLLFMYFNGYVIICCMLGALFGHYLFRYEPICNGGCDSALNEYEPTDARKCCM</sequence>
<dbReference type="AlphaFoldDB" id="A0A9W6YR82"/>
<proteinExistence type="inferred from homology"/>
<feature type="transmembrane region" description="Helical" evidence="6">
    <location>
        <begin position="156"/>
        <end position="175"/>
    </location>
</feature>